<evidence type="ECO:0000313" key="2">
    <source>
        <dbReference type="EMBL" id="GJE89022.1"/>
    </source>
</evidence>
<gene>
    <name evidence="2" type="ORF">PsYK624_051110</name>
</gene>
<keyword evidence="1" id="KW-0812">Transmembrane</keyword>
<keyword evidence="1" id="KW-1133">Transmembrane helix</keyword>
<accession>A0A9P3LCM2</accession>
<keyword evidence="1" id="KW-0472">Membrane</keyword>
<dbReference type="Proteomes" id="UP000703269">
    <property type="component" value="Unassembled WGS sequence"/>
</dbReference>
<comment type="caution">
    <text evidence="2">The sequence shown here is derived from an EMBL/GenBank/DDBJ whole genome shotgun (WGS) entry which is preliminary data.</text>
</comment>
<feature type="transmembrane region" description="Helical" evidence="1">
    <location>
        <begin position="16"/>
        <end position="40"/>
    </location>
</feature>
<reference evidence="2 3" key="1">
    <citation type="submission" date="2021-08" db="EMBL/GenBank/DDBJ databases">
        <title>Draft Genome Sequence of Phanerochaete sordida strain YK-624.</title>
        <authorList>
            <person name="Mori T."/>
            <person name="Dohra H."/>
            <person name="Suzuki T."/>
            <person name="Kawagishi H."/>
            <person name="Hirai H."/>
        </authorList>
    </citation>
    <scope>NUCLEOTIDE SEQUENCE [LARGE SCALE GENOMIC DNA]</scope>
    <source>
        <strain evidence="2 3">YK-624</strain>
    </source>
</reference>
<keyword evidence="3" id="KW-1185">Reference proteome</keyword>
<evidence type="ECO:0000256" key="1">
    <source>
        <dbReference type="SAM" id="Phobius"/>
    </source>
</evidence>
<organism evidence="2 3">
    <name type="scientific">Phanerochaete sordida</name>
    <dbReference type="NCBI Taxonomy" id="48140"/>
    <lineage>
        <taxon>Eukaryota</taxon>
        <taxon>Fungi</taxon>
        <taxon>Dikarya</taxon>
        <taxon>Basidiomycota</taxon>
        <taxon>Agaricomycotina</taxon>
        <taxon>Agaricomycetes</taxon>
        <taxon>Polyporales</taxon>
        <taxon>Phanerochaetaceae</taxon>
        <taxon>Phanerochaete</taxon>
    </lineage>
</organism>
<evidence type="ECO:0000313" key="3">
    <source>
        <dbReference type="Proteomes" id="UP000703269"/>
    </source>
</evidence>
<dbReference type="EMBL" id="BPQB01000011">
    <property type="protein sequence ID" value="GJE89022.1"/>
    <property type="molecule type" value="Genomic_DNA"/>
</dbReference>
<sequence length="126" mass="14057">MAHTSHLVRRRLPKTATVAIIFIASVVVAFVFVIGVGMYFRGRRARVHGSELQYAPAIRRTSWSDANVLLPRLTAAHVHGTRAYSAEQEAAYHHTVSAPALRRQGTQLPAYDVEEQRPPKYLDAIP</sequence>
<proteinExistence type="predicted"/>
<dbReference type="AlphaFoldDB" id="A0A9P3LCM2"/>
<name>A0A9P3LCM2_9APHY</name>
<protein>
    <submittedName>
        <fullName evidence="2">Uncharacterized protein</fullName>
    </submittedName>
</protein>